<dbReference type="InterPro" id="IPR058765">
    <property type="entry name" value="NPHP4_C2-like"/>
</dbReference>
<dbReference type="GO" id="GO:0097730">
    <property type="term" value="C:non-motile cilium"/>
    <property type="evidence" value="ECO:0007669"/>
    <property type="project" value="InterPro"/>
</dbReference>
<evidence type="ECO:0000259" key="3">
    <source>
        <dbReference type="Pfam" id="PF26187"/>
    </source>
</evidence>
<dbReference type="GO" id="GO:0035869">
    <property type="term" value="C:ciliary transition zone"/>
    <property type="evidence" value="ECO:0007669"/>
    <property type="project" value="TreeGrafter"/>
</dbReference>
<evidence type="ECO:0000259" key="2">
    <source>
        <dbReference type="Pfam" id="PF26186"/>
    </source>
</evidence>
<dbReference type="InterPro" id="IPR058685">
    <property type="entry name" value="Ig_NPHP4_4th"/>
</dbReference>
<feature type="compositionally biased region" description="Polar residues" evidence="1">
    <location>
        <begin position="431"/>
        <end position="459"/>
    </location>
</feature>
<protein>
    <submittedName>
        <fullName evidence="5">Uncharacterized protein</fullName>
    </submittedName>
</protein>
<reference evidence="6" key="1">
    <citation type="submission" date="2011-07" db="EMBL/GenBank/DDBJ databases">
        <authorList>
            <consortium name="Caenorhabditis brenneri Sequencing and Analysis Consortium"/>
            <person name="Wilson R.K."/>
        </authorList>
    </citation>
    <scope>NUCLEOTIDE SEQUENCE [LARGE SCALE GENOMIC DNA]</scope>
    <source>
        <strain evidence="6">PB2801</strain>
    </source>
</reference>
<gene>
    <name evidence="5" type="ORF">CAEBREN_08839</name>
</gene>
<dbReference type="GO" id="GO:1904491">
    <property type="term" value="P:protein localization to ciliary transition zone"/>
    <property type="evidence" value="ECO:0007669"/>
    <property type="project" value="TreeGrafter"/>
</dbReference>
<dbReference type="GO" id="GO:0090090">
    <property type="term" value="P:negative regulation of canonical Wnt signaling pathway"/>
    <property type="evidence" value="ECO:0007669"/>
    <property type="project" value="InterPro"/>
</dbReference>
<dbReference type="STRING" id="135651.G0NGZ3"/>
<dbReference type="GO" id="GO:0097546">
    <property type="term" value="C:ciliary base"/>
    <property type="evidence" value="ECO:0007669"/>
    <property type="project" value="TreeGrafter"/>
</dbReference>
<evidence type="ECO:0000313" key="5">
    <source>
        <dbReference type="EMBL" id="EGT60213.1"/>
    </source>
</evidence>
<dbReference type="Proteomes" id="UP000008068">
    <property type="component" value="Unassembled WGS sequence"/>
</dbReference>
<evidence type="ECO:0000256" key="1">
    <source>
        <dbReference type="SAM" id="MobiDB-lite"/>
    </source>
</evidence>
<dbReference type="Pfam" id="PF26187">
    <property type="entry name" value="Ig_NPHP4_4th"/>
    <property type="match status" value="1"/>
</dbReference>
<dbReference type="InParanoid" id="G0NGZ3"/>
<accession>G0NGZ3</accession>
<dbReference type="Pfam" id="PF26186">
    <property type="entry name" value="NPHP4_C2_3rd"/>
    <property type="match status" value="1"/>
</dbReference>
<feature type="domain" description="NPHP4 Ig-like" evidence="3">
    <location>
        <begin position="1218"/>
        <end position="1298"/>
    </location>
</feature>
<dbReference type="InterPro" id="IPR058687">
    <property type="entry name" value="Ig_NPHP4_1st"/>
</dbReference>
<feature type="domain" description="NPHP4 Ig-like" evidence="4">
    <location>
        <begin position="887"/>
        <end position="990"/>
    </location>
</feature>
<feature type="domain" description="NPHP4 C2-like" evidence="2">
    <location>
        <begin position="555"/>
        <end position="731"/>
    </location>
</feature>
<dbReference type="PANTHER" id="PTHR31043:SF3">
    <property type="entry name" value="NEPHROCYSTIN-4"/>
    <property type="match status" value="1"/>
</dbReference>
<name>G0NGZ3_CAEBE</name>
<evidence type="ECO:0000313" key="6">
    <source>
        <dbReference type="Proteomes" id="UP000008068"/>
    </source>
</evidence>
<dbReference type="EMBL" id="GL379883">
    <property type="protein sequence ID" value="EGT60213.1"/>
    <property type="molecule type" value="Genomic_DNA"/>
</dbReference>
<evidence type="ECO:0000259" key="4">
    <source>
        <dbReference type="Pfam" id="PF26190"/>
    </source>
</evidence>
<keyword evidence="6" id="KW-1185">Reference proteome</keyword>
<dbReference type="GO" id="GO:0036064">
    <property type="term" value="C:ciliary basal body"/>
    <property type="evidence" value="ECO:0007669"/>
    <property type="project" value="TreeGrafter"/>
</dbReference>
<dbReference type="FunCoup" id="G0NGZ3">
    <property type="interactions" value="379"/>
</dbReference>
<dbReference type="OMA" id="FLLEYTF"/>
<feature type="region of interest" description="Disordered" evidence="1">
    <location>
        <begin position="431"/>
        <end position="486"/>
    </location>
</feature>
<sequence length="1303" mass="149131">MSVNDWYSLFLANRPVEMKRNVSRGKKTTCYSMYISKLKTSQAICLQVTENLRYQISSFLYDPKTSQMFGRQCRTEWKQAESNGTCVFNEKLYFYSEIVDRDLLLIIEFVEQGNNHITPDTSIGWFSTPVEKKRAVEISENRSFEIFGGTPNLLIFDKDVVLKPVGNVECSYTIHETAPFFFKCIPEFCIVCERDIIPGIMKDGSDDFWLSIPKEMPTIPAAIDAIVIQFKNNVPELERQISSDIEREWALKEGGDVKPTAVIMDRKLRVGVHNGYTYVTEPITVDLEVMNMSAGGTLRSRKKPLDLRRTSSYGEEIVFQSYLNPRIALQNLYADPRMAIIFLLEYTFHREDNQSLNQKILIGWAAWTPFSDGVFSGKEVETRVSIVGGPRPNPEGVLCYKNVLNQPDSVKPLSEKLEIFVDFKFYENGQSAHNTPTPRRSNSARTSVTARSENVQSGRSSKKNVKVESPKAPEIPSRFPALVDTGRSSSSLDELRSINEALDRFIEEPMEIPVEEFVLTKRPVEEPLPLTTVYKIPFEEMKSTNFPRSVHSLFARMDFVQLKDRNGDNPSTDDITQKIMTDMTREKLDRLDTAHVYFQFVAFKQLASPDAVILKKTFFTINFYRFPEITTESMLLSTMEKGEPNLFRRIDSNGVADNTSPPGFIAKYIIEGEESKLEFLDFLSSGHACIDVWDADSLIHYGSTIVPLRNLYRRGREAVQSFIQCPIVDTSLDMSTKPSAFLYMRIANIGYPSGNDPSFSSMATTRSNVNNGTVVRRFTSSIRLNEEGPHSYRVHAKPLPGNSGVGLDRFLAAQRLDIQQRHDQLFNENSLEKIREWQDLKEGFQLTDDKDDTQKFIFEEELAAYKKLRYESKPAKLLEAVFKGITTCHQINPSFGEKVFFEFPLENIHNQPLNCTIEYDDIALRPVLDDEEWAFFKTVNKLKTPLEKNMMRETAESIDICLQPNDVVFIPFIYDAFFFPSDHFNMYSTKVVFRQTVTKEPIAILDLHIHRRSVLLQHAVTFICETAGNWEKQLVLPPMTRDRRVFSCRCSDPSVRLTIRNATLQQIVGFTTYSGETNDRKTFLLLMYSDHYQTRLIATWKVTILPYFNVDVRSIVGQTLRFHLIVHRRSEHDGVPDDLLKVYTGSACMKVLEHILTVRTPSASIDFTPNYVGTKKFVVSVVNSNTLTLERGFLVFGKSEAPRITQKYLIPIPATDETVRRKIAIRNPYGLPKTFRVTTSHPDIVKITNDLISIPPMGKFPCDMYFIKNSHLQRNIETHLYISDAETCVQEEAYSLTLAFEAS</sequence>
<dbReference type="OrthoDB" id="313446at2759"/>
<dbReference type="HOGENOM" id="CLU_004882_0_0_1"/>
<dbReference type="PANTHER" id="PTHR31043">
    <property type="entry name" value="NEPHROCYSTIN-4"/>
    <property type="match status" value="1"/>
</dbReference>
<dbReference type="InterPro" id="IPR029775">
    <property type="entry name" value="NPHP4"/>
</dbReference>
<organism evidence="6">
    <name type="scientific">Caenorhabditis brenneri</name>
    <name type="common">Nematode worm</name>
    <dbReference type="NCBI Taxonomy" id="135651"/>
    <lineage>
        <taxon>Eukaryota</taxon>
        <taxon>Metazoa</taxon>
        <taxon>Ecdysozoa</taxon>
        <taxon>Nematoda</taxon>
        <taxon>Chromadorea</taxon>
        <taxon>Rhabditida</taxon>
        <taxon>Rhabditina</taxon>
        <taxon>Rhabditomorpha</taxon>
        <taxon>Rhabditoidea</taxon>
        <taxon>Rhabditidae</taxon>
        <taxon>Peloderinae</taxon>
        <taxon>Caenorhabditis</taxon>
    </lineage>
</organism>
<proteinExistence type="predicted"/>
<dbReference type="Pfam" id="PF26190">
    <property type="entry name" value="Ig_NPHP4_1st"/>
    <property type="match status" value="1"/>
</dbReference>
<dbReference type="eggNOG" id="ENOG502QUNP">
    <property type="taxonomic scope" value="Eukaryota"/>
</dbReference>